<name>A0A1I7W432_LOALO</name>
<feature type="chain" id="PRO_5009310528" evidence="1">
    <location>
        <begin position="27"/>
        <end position="154"/>
    </location>
</feature>
<organism evidence="2 3">
    <name type="scientific">Loa loa</name>
    <name type="common">Eye worm</name>
    <name type="synonym">Filaria loa</name>
    <dbReference type="NCBI Taxonomy" id="7209"/>
    <lineage>
        <taxon>Eukaryota</taxon>
        <taxon>Metazoa</taxon>
        <taxon>Ecdysozoa</taxon>
        <taxon>Nematoda</taxon>
        <taxon>Chromadorea</taxon>
        <taxon>Rhabditida</taxon>
        <taxon>Spirurina</taxon>
        <taxon>Spiruromorpha</taxon>
        <taxon>Filarioidea</taxon>
        <taxon>Onchocercidae</taxon>
        <taxon>Loa</taxon>
    </lineage>
</organism>
<keyword evidence="2" id="KW-1185">Reference proteome</keyword>
<accession>A0A1I7W432</accession>
<proteinExistence type="predicted"/>
<evidence type="ECO:0000256" key="1">
    <source>
        <dbReference type="SAM" id="SignalP"/>
    </source>
</evidence>
<sequence>MLSLVITKCLIALTVIIILSITETNAQVTVLTLQSFVTNFAGPNSLNGNANGIQTFTFNVTRRTGDRSDSPPPTTTVNPLSLLFQLYLRGLTQASGTGFPSFPQMPGGGFSSFPQMPSGGFPSFPQYGYPYYPYYGGYRGYGYSPYSYYYYYYG</sequence>
<evidence type="ECO:0000313" key="2">
    <source>
        <dbReference type="Proteomes" id="UP000095285"/>
    </source>
</evidence>
<feature type="signal peptide" evidence="1">
    <location>
        <begin position="1"/>
        <end position="26"/>
    </location>
</feature>
<dbReference type="AlphaFoldDB" id="A0A1I7W432"/>
<dbReference type="WBParaSite" id="EN70_9435">
    <property type="protein sequence ID" value="EN70_9435"/>
    <property type="gene ID" value="EN70_9435"/>
</dbReference>
<reference evidence="2" key="1">
    <citation type="submission" date="2012-04" db="EMBL/GenBank/DDBJ databases">
        <title>The Genome Sequence of Loa loa.</title>
        <authorList>
            <consortium name="The Broad Institute Genome Sequencing Platform"/>
            <consortium name="Broad Institute Genome Sequencing Center for Infectious Disease"/>
            <person name="Nutman T.B."/>
            <person name="Fink D.L."/>
            <person name="Russ C."/>
            <person name="Young S."/>
            <person name="Zeng Q."/>
            <person name="Gargeya S."/>
            <person name="Alvarado L."/>
            <person name="Berlin A."/>
            <person name="Chapman S.B."/>
            <person name="Chen Z."/>
            <person name="Freedman E."/>
            <person name="Gellesch M."/>
            <person name="Goldberg J."/>
            <person name="Griggs A."/>
            <person name="Gujja S."/>
            <person name="Heilman E.R."/>
            <person name="Heiman D."/>
            <person name="Howarth C."/>
            <person name="Mehta T."/>
            <person name="Neiman D."/>
            <person name="Pearson M."/>
            <person name="Roberts A."/>
            <person name="Saif S."/>
            <person name="Shea T."/>
            <person name="Shenoy N."/>
            <person name="Sisk P."/>
            <person name="Stolte C."/>
            <person name="Sykes S."/>
            <person name="White J."/>
            <person name="Yandava C."/>
            <person name="Haas B."/>
            <person name="Henn M.R."/>
            <person name="Nusbaum C."/>
            <person name="Birren B."/>
        </authorList>
    </citation>
    <scope>NUCLEOTIDE SEQUENCE [LARGE SCALE GENOMIC DNA]</scope>
</reference>
<protein>
    <submittedName>
        <fullName evidence="3">Uncharacterized protein</fullName>
    </submittedName>
</protein>
<keyword evidence="1" id="KW-0732">Signal</keyword>
<reference evidence="3" key="2">
    <citation type="submission" date="2016-11" db="UniProtKB">
        <authorList>
            <consortium name="WormBaseParasite"/>
        </authorList>
    </citation>
    <scope>IDENTIFICATION</scope>
</reference>
<gene>
    <name evidence="3" type="primary">LOAG_14704</name>
</gene>
<evidence type="ECO:0000313" key="3">
    <source>
        <dbReference type="WBParaSite" id="EN70_9435"/>
    </source>
</evidence>
<dbReference type="Proteomes" id="UP000095285">
    <property type="component" value="Unassembled WGS sequence"/>
</dbReference>
<dbReference type="InParanoid" id="A0A1I7W432"/>